<dbReference type="SUPFAM" id="SSF52242">
    <property type="entry name" value="Cobalamin (vitamin B12)-binding domain"/>
    <property type="match status" value="1"/>
</dbReference>
<evidence type="ECO:0000256" key="4">
    <source>
        <dbReference type="ARBA" id="ARBA00023163"/>
    </source>
</evidence>
<dbReference type="InterPro" id="IPR003759">
    <property type="entry name" value="Cbl-bd_cap"/>
</dbReference>
<dbReference type="InterPro" id="IPR009061">
    <property type="entry name" value="DNA-bd_dom_put_sf"/>
</dbReference>
<dbReference type="Gene3D" id="3.40.50.280">
    <property type="entry name" value="Cobalamin-binding domain"/>
    <property type="match status" value="1"/>
</dbReference>
<dbReference type="Proteomes" id="UP000199403">
    <property type="component" value="Unassembled WGS sequence"/>
</dbReference>
<keyword evidence="3 6" id="KW-0238">DNA-binding</keyword>
<dbReference type="Gene3D" id="1.10.1660.10">
    <property type="match status" value="1"/>
</dbReference>
<dbReference type="InterPro" id="IPR036724">
    <property type="entry name" value="Cobalamin-bd_sf"/>
</dbReference>
<feature type="domain" description="HTH merR-type" evidence="5">
    <location>
        <begin position="3"/>
        <end position="73"/>
    </location>
</feature>
<dbReference type="PROSITE" id="PS50937">
    <property type="entry name" value="HTH_MERR_2"/>
    <property type="match status" value="1"/>
</dbReference>
<organism evidence="6 7">
    <name type="scientific">Cyclobacterium xiamenense</name>
    <dbReference type="NCBI Taxonomy" id="1297121"/>
    <lineage>
        <taxon>Bacteria</taxon>
        <taxon>Pseudomonadati</taxon>
        <taxon>Bacteroidota</taxon>
        <taxon>Cytophagia</taxon>
        <taxon>Cytophagales</taxon>
        <taxon>Cyclobacteriaceae</taxon>
        <taxon>Cyclobacterium</taxon>
    </lineage>
</organism>
<dbReference type="PANTHER" id="PTHR30204">
    <property type="entry name" value="REDOX-CYCLING DRUG-SENSING TRANSCRIPTIONAL ACTIVATOR SOXR"/>
    <property type="match status" value="1"/>
</dbReference>
<dbReference type="GO" id="GO:0031419">
    <property type="term" value="F:cobalamin binding"/>
    <property type="evidence" value="ECO:0007669"/>
    <property type="project" value="InterPro"/>
</dbReference>
<dbReference type="GO" id="GO:0046872">
    <property type="term" value="F:metal ion binding"/>
    <property type="evidence" value="ECO:0007669"/>
    <property type="project" value="InterPro"/>
</dbReference>
<dbReference type="RefSeq" id="WP_092172965.1">
    <property type="nucleotide sequence ID" value="NZ_FNZH01000003.1"/>
</dbReference>
<reference evidence="7" key="1">
    <citation type="submission" date="2016-10" db="EMBL/GenBank/DDBJ databases">
        <authorList>
            <person name="Varghese N."/>
            <person name="Submissions S."/>
        </authorList>
    </citation>
    <scope>NUCLEOTIDE SEQUENCE [LARGE SCALE GENOMIC DNA]</scope>
    <source>
        <strain evidence="7">IBRC-M 10761</strain>
    </source>
</reference>
<dbReference type="GO" id="GO:0003677">
    <property type="term" value="F:DNA binding"/>
    <property type="evidence" value="ECO:0007669"/>
    <property type="project" value="UniProtKB-KW"/>
</dbReference>
<accession>A0A1H6XVE5</accession>
<proteinExistence type="predicted"/>
<dbReference type="EMBL" id="FNZH01000003">
    <property type="protein sequence ID" value="SEJ28830.1"/>
    <property type="molecule type" value="Genomic_DNA"/>
</dbReference>
<keyword evidence="2" id="KW-0805">Transcription regulation</keyword>
<evidence type="ECO:0000313" key="7">
    <source>
        <dbReference type="Proteomes" id="UP000199403"/>
    </source>
</evidence>
<dbReference type="PANTHER" id="PTHR30204:SF69">
    <property type="entry name" value="MERR-FAMILY TRANSCRIPTIONAL REGULATOR"/>
    <property type="match status" value="1"/>
</dbReference>
<dbReference type="Pfam" id="PF02607">
    <property type="entry name" value="B12-binding_2"/>
    <property type="match status" value="1"/>
</dbReference>
<evidence type="ECO:0000259" key="5">
    <source>
        <dbReference type="PROSITE" id="PS50937"/>
    </source>
</evidence>
<dbReference type="SUPFAM" id="SSF46955">
    <property type="entry name" value="Putative DNA-binding domain"/>
    <property type="match status" value="1"/>
</dbReference>
<sequence length="295" mass="33935">MSNYSIKDLEQLSGIKAHTLRIWEQRYNLLKPKRTETNIRFYDDEDLKLILNVALLNDNGFKISKIAKMNFEDMKTEVLKLTDRSFAYDDQIHSLIIAMVELDEDRFEKIISTNILKIGFEMSMLNIIYPFLSKIGVLWQTGSIHPGQEHFISNLVRQKLIVAIDGQLYTGGGKKFLLFLPEGELHEISLLFSCYLLKSSGHKVIYLGQNTPREDLNSVYSVHKPDYLVTVITTSPSGPQVQDYLDYLSKKFQESEILVSGYQIIGQDLEIPANVHVMHYLKDIKEYLLSLTHVA</sequence>
<evidence type="ECO:0000256" key="3">
    <source>
        <dbReference type="ARBA" id="ARBA00023125"/>
    </source>
</evidence>
<keyword evidence="7" id="KW-1185">Reference proteome</keyword>
<dbReference type="InterPro" id="IPR000551">
    <property type="entry name" value="MerR-type_HTH_dom"/>
</dbReference>
<dbReference type="OrthoDB" id="9800334at2"/>
<keyword evidence="1" id="KW-0678">Repressor</keyword>
<dbReference type="STRING" id="1416801.SAMN05192553_10343"/>
<dbReference type="GO" id="GO:0003700">
    <property type="term" value="F:DNA-binding transcription factor activity"/>
    <property type="evidence" value="ECO:0007669"/>
    <property type="project" value="InterPro"/>
</dbReference>
<keyword evidence="4" id="KW-0804">Transcription</keyword>
<dbReference type="Pfam" id="PF13411">
    <property type="entry name" value="MerR_1"/>
    <property type="match status" value="1"/>
</dbReference>
<protein>
    <submittedName>
        <fullName evidence="6">DNA-binding transcriptional regulator, MerR family</fullName>
    </submittedName>
</protein>
<dbReference type="InterPro" id="IPR036594">
    <property type="entry name" value="Meth_synthase_dom"/>
</dbReference>
<dbReference type="CDD" id="cd01104">
    <property type="entry name" value="HTH_MlrA-CarA"/>
    <property type="match status" value="1"/>
</dbReference>
<evidence type="ECO:0000256" key="1">
    <source>
        <dbReference type="ARBA" id="ARBA00022491"/>
    </source>
</evidence>
<dbReference type="SMART" id="SM00422">
    <property type="entry name" value="HTH_MERR"/>
    <property type="match status" value="1"/>
</dbReference>
<dbReference type="AlphaFoldDB" id="A0A1H6XVE5"/>
<evidence type="ECO:0000313" key="6">
    <source>
        <dbReference type="EMBL" id="SEJ28830.1"/>
    </source>
</evidence>
<name>A0A1H6XVE5_9BACT</name>
<evidence type="ECO:0000256" key="2">
    <source>
        <dbReference type="ARBA" id="ARBA00023015"/>
    </source>
</evidence>
<gene>
    <name evidence="6" type="ORF">SAMN05192553_10343</name>
</gene>
<dbReference type="InterPro" id="IPR047057">
    <property type="entry name" value="MerR_fam"/>
</dbReference>
<dbReference type="Gene3D" id="1.10.1240.10">
    <property type="entry name" value="Methionine synthase domain"/>
    <property type="match status" value="1"/>
</dbReference>